<gene>
    <name evidence="5" type="ORF">AB3N04_04095</name>
</gene>
<keyword evidence="1" id="KW-0678">Repressor</keyword>
<feature type="DNA-binding region" description="H-T-H motif" evidence="3">
    <location>
        <begin position="32"/>
        <end position="51"/>
    </location>
</feature>
<feature type="domain" description="HTH tetR-type" evidence="4">
    <location>
        <begin position="9"/>
        <end position="69"/>
    </location>
</feature>
<sequence length="197" mass="23138">MHYRQQKALLTRKKILDAALELFTEKGFDEVKVSDIVKKSKTSKGAFYTHFSSKYEIFLEKFKEIDDFYITYEQDQTGPQTPLQFIENLHKAQVHYLKDELGKDTVRTIYMNVLRADQDSFVADKKRPYFHIVKKFIKKGQEDGSIREDMSSEVLTAQITKAIRGNIYDWCSNDKYDLEKEQDYLLSILLLGLTPKQ</sequence>
<evidence type="ECO:0000256" key="1">
    <source>
        <dbReference type="ARBA" id="ARBA00022491"/>
    </source>
</evidence>
<keyword evidence="2 3" id="KW-0238">DNA-binding</keyword>
<reference evidence="5" key="1">
    <citation type="submission" date="2024-07" db="EMBL/GenBank/DDBJ databases">
        <title>Identification and characteristics of an arsenic-resistant bacterial isolate, which belongs to a novel species.</title>
        <authorList>
            <person name="Juszczyk A."/>
            <person name="Kowalczyk A."/>
            <person name="Was K."/>
            <person name="Kosowicz W."/>
            <person name="Budzyn A."/>
            <person name="Latowski D."/>
        </authorList>
    </citation>
    <scope>NUCLEOTIDE SEQUENCE</scope>
    <source>
        <strain evidence="5">As8PL</strain>
    </source>
</reference>
<dbReference type="InterPro" id="IPR001647">
    <property type="entry name" value="HTH_TetR"/>
</dbReference>
<dbReference type="InterPro" id="IPR036271">
    <property type="entry name" value="Tet_transcr_reg_TetR-rel_C_sf"/>
</dbReference>
<dbReference type="SUPFAM" id="SSF46689">
    <property type="entry name" value="Homeodomain-like"/>
    <property type="match status" value="1"/>
</dbReference>
<dbReference type="PANTHER" id="PTHR43479">
    <property type="entry name" value="ACREF/ENVCD OPERON REPRESSOR-RELATED"/>
    <property type="match status" value="1"/>
</dbReference>
<dbReference type="PRINTS" id="PR00455">
    <property type="entry name" value="HTHTETR"/>
</dbReference>
<dbReference type="Gene3D" id="1.10.357.10">
    <property type="entry name" value="Tetracycline Repressor, domain 2"/>
    <property type="match status" value="1"/>
</dbReference>
<dbReference type="PANTHER" id="PTHR43479:SF11">
    <property type="entry name" value="ACREF_ENVCD OPERON REPRESSOR-RELATED"/>
    <property type="match status" value="1"/>
</dbReference>
<dbReference type="SUPFAM" id="SSF48498">
    <property type="entry name" value="Tetracyclin repressor-like, C-terminal domain"/>
    <property type="match status" value="1"/>
</dbReference>
<dbReference type="RefSeq" id="WP_368504846.1">
    <property type="nucleotide sequence ID" value="NZ_CP162551.1"/>
</dbReference>
<dbReference type="InterPro" id="IPR009057">
    <property type="entry name" value="Homeodomain-like_sf"/>
</dbReference>
<dbReference type="AlphaFoldDB" id="A0AB39BUP2"/>
<protein>
    <submittedName>
        <fullName evidence="5">TetR/AcrR family transcriptional regulator</fullName>
    </submittedName>
</protein>
<dbReference type="EMBL" id="CP162551">
    <property type="protein sequence ID" value="XDI37503.1"/>
    <property type="molecule type" value="Genomic_DNA"/>
</dbReference>
<name>A0AB39BUP2_9BACI</name>
<evidence type="ECO:0000259" key="4">
    <source>
        <dbReference type="PROSITE" id="PS50977"/>
    </source>
</evidence>
<dbReference type="GO" id="GO:0003677">
    <property type="term" value="F:DNA binding"/>
    <property type="evidence" value="ECO:0007669"/>
    <property type="project" value="UniProtKB-UniRule"/>
</dbReference>
<proteinExistence type="predicted"/>
<evidence type="ECO:0000313" key="5">
    <source>
        <dbReference type="EMBL" id="XDI37503.1"/>
    </source>
</evidence>
<dbReference type="InterPro" id="IPR050624">
    <property type="entry name" value="HTH-type_Tx_Regulator"/>
</dbReference>
<accession>A0AB39BUP2</accession>
<dbReference type="Gene3D" id="1.10.10.60">
    <property type="entry name" value="Homeodomain-like"/>
    <property type="match status" value="1"/>
</dbReference>
<dbReference type="PROSITE" id="PS50977">
    <property type="entry name" value="HTH_TETR_2"/>
    <property type="match status" value="1"/>
</dbReference>
<evidence type="ECO:0000256" key="3">
    <source>
        <dbReference type="PROSITE-ProRule" id="PRU00335"/>
    </source>
</evidence>
<dbReference type="Pfam" id="PF00440">
    <property type="entry name" value="TetR_N"/>
    <property type="match status" value="1"/>
</dbReference>
<evidence type="ECO:0000256" key="2">
    <source>
        <dbReference type="ARBA" id="ARBA00023125"/>
    </source>
</evidence>
<organism evidence="5">
    <name type="scientific">Alkalihalophilus sp. As8PL</name>
    <dbReference type="NCBI Taxonomy" id="3237103"/>
    <lineage>
        <taxon>Bacteria</taxon>
        <taxon>Bacillati</taxon>
        <taxon>Bacillota</taxon>
        <taxon>Bacilli</taxon>
        <taxon>Bacillales</taxon>
        <taxon>Bacillaceae</taxon>
        <taxon>Alkalihalophilus</taxon>
    </lineage>
</organism>